<dbReference type="SUPFAM" id="SSF53850">
    <property type="entry name" value="Periplasmic binding protein-like II"/>
    <property type="match status" value="1"/>
</dbReference>
<dbReference type="Gene3D" id="3.40.190.10">
    <property type="entry name" value="Periplasmic binding protein-like II"/>
    <property type="match status" value="1"/>
</dbReference>
<reference evidence="1 2" key="1">
    <citation type="submission" date="2019-04" db="EMBL/GenBank/DDBJ databases">
        <title>Draft genome sequences for three unisolated Alnus-infective Frankia Sp+ strains, AgTrS, AiOr and AvVan, the first sequenced Frankia strains able to sporulate in-planta.</title>
        <authorList>
            <person name="Bethencourt L."/>
            <person name="Vautrin F."/>
            <person name="Taib N."/>
            <person name="Dubost A."/>
            <person name="Castro-Garcia L."/>
            <person name="Imbaud O."/>
            <person name="Abrouk D."/>
            <person name="Fournier P."/>
            <person name="Briolay J."/>
            <person name="Nguyen A."/>
            <person name="Normand P."/>
            <person name="Fernandez M.P."/>
            <person name="Brochier-Armanet C."/>
            <person name="Herrera-Belaroussi A."/>
        </authorList>
    </citation>
    <scope>NUCLEOTIDE SEQUENCE [LARGE SCALE GENOMIC DNA]</scope>
    <source>
        <strain evidence="1 2">AvVan</strain>
    </source>
</reference>
<name>A0A4S5BW82_9ACTN</name>
<dbReference type="AlphaFoldDB" id="A0A4S5BW82"/>
<dbReference type="Proteomes" id="UP000305282">
    <property type="component" value="Unassembled WGS sequence"/>
</dbReference>
<protein>
    <submittedName>
        <fullName evidence="1">Extracellular solute-binding protein</fullName>
    </submittedName>
</protein>
<evidence type="ECO:0000313" key="2">
    <source>
        <dbReference type="Proteomes" id="UP000305282"/>
    </source>
</evidence>
<dbReference type="InterPro" id="IPR050490">
    <property type="entry name" value="Bact_solute-bd_prot1"/>
</dbReference>
<sequence length="272" mass="27991">MLVNQTALKSAGIDPSTPITSYAELIKAAQTLTAKTGKPSINISTDGLPDWFSQGFVQAAGGTFVNAGGSAGFGDATGVQALSIWSTLAKDKVLLNVGGTDAMAQFMAGNLPFMAYTTSIVATIQKGVGSKFQWMPVDLPTLNGTDAGPLPAGGNGWLVLSQDPCKAAYANAMISLMLSKDISLAASGTGYSYIPVNSDAATELLAGSTATPQLKYAWSYDKPLSVWGGFKGSATKQIFDTLTTTTQQLSTGADPQTTVASAVSQVNKLVGK</sequence>
<accession>A0A4S5BW82</accession>
<comment type="caution">
    <text evidence="1">The sequence shown here is derived from an EMBL/GenBank/DDBJ whole genome shotgun (WGS) entry which is preliminary data.</text>
</comment>
<dbReference type="PANTHER" id="PTHR43649:SF30">
    <property type="entry name" value="ABC TRANSPORTER SUBSTRATE-BINDING PROTEIN"/>
    <property type="match status" value="1"/>
</dbReference>
<proteinExistence type="predicted"/>
<gene>
    <name evidence="1" type="ORF">E7Y31_21795</name>
</gene>
<organism evidence="1 2">
    <name type="scientific">Candidatus Frankia alpina</name>
    <dbReference type="NCBI Taxonomy" id="2699483"/>
    <lineage>
        <taxon>Bacteria</taxon>
        <taxon>Bacillati</taxon>
        <taxon>Actinomycetota</taxon>
        <taxon>Actinomycetes</taxon>
        <taxon>Frankiales</taxon>
        <taxon>Frankiaceae</taxon>
        <taxon>Frankia</taxon>
    </lineage>
</organism>
<keyword evidence="2" id="KW-1185">Reference proteome</keyword>
<evidence type="ECO:0000313" key="1">
    <source>
        <dbReference type="EMBL" id="THJ37060.1"/>
    </source>
</evidence>
<dbReference type="EMBL" id="SSXH01000891">
    <property type="protein sequence ID" value="THJ37060.1"/>
    <property type="molecule type" value="Genomic_DNA"/>
</dbReference>
<dbReference type="PANTHER" id="PTHR43649">
    <property type="entry name" value="ARABINOSE-BINDING PROTEIN-RELATED"/>
    <property type="match status" value="1"/>
</dbReference>
<dbReference type="OrthoDB" id="4459111at2"/>